<proteinExistence type="inferred from homology"/>
<dbReference type="CDD" id="cd00018">
    <property type="entry name" value="AP2"/>
    <property type="match status" value="1"/>
</dbReference>
<keyword evidence="2" id="KW-0805">Transcription regulation</keyword>
<evidence type="ECO:0000256" key="2">
    <source>
        <dbReference type="ARBA" id="ARBA00023015"/>
    </source>
</evidence>
<dbReference type="PROSITE" id="PS51032">
    <property type="entry name" value="AP2_ERF"/>
    <property type="match status" value="1"/>
</dbReference>
<dbReference type="PRINTS" id="PR00367">
    <property type="entry name" value="ETHRSPELEMNT"/>
</dbReference>
<dbReference type="InterPro" id="IPR036955">
    <property type="entry name" value="AP2/ERF_dom_sf"/>
</dbReference>
<comment type="subcellular location">
    <subcellularLocation>
        <location evidence="1">Nucleus</location>
    </subcellularLocation>
</comment>
<sequence>MTSSATATPASPKRSAGRTKFHEMRHPVFRGVRRRGCAGRWVFRGARGARGDRLWVGTFDTAEETARAHDAAMLALCGASASLNFTDSAWLLHILRAPVVSGLRPPAARRAARRQQGRRRVLAPGEYRHCHCHLRRCCIDRSSVGTHEFNDRFNPRIIKISSLSATIHDNTPPFQQARTPLPSSSMSPLMTRSAPLTSSHASSSSMLATSVRPLNRLATSSHLSPPSQ</sequence>
<keyword evidence="7" id="KW-0539">Nucleus</keyword>
<dbReference type="Proteomes" id="UP000008021">
    <property type="component" value="Chromosome 12"/>
</dbReference>
<evidence type="ECO:0000256" key="5">
    <source>
        <dbReference type="ARBA" id="ARBA00023159"/>
    </source>
</evidence>
<reference evidence="11" key="1">
    <citation type="submission" date="2015-04" db="UniProtKB">
        <authorList>
            <consortium name="EnsemblPlants"/>
        </authorList>
    </citation>
    <scope>IDENTIFICATION</scope>
</reference>
<evidence type="ECO:0000256" key="7">
    <source>
        <dbReference type="ARBA" id="ARBA00023242"/>
    </source>
</evidence>
<evidence type="ECO:0000259" key="10">
    <source>
        <dbReference type="PROSITE" id="PS51032"/>
    </source>
</evidence>
<accession>A0A0E0FE52</accession>
<keyword evidence="6" id="KW-0804">Transcription</keyword>
<dbReference type="Gramene" id="OMERI12G13360.1">
    <property type="protein sequence ID" value="OMERI12G13360.1"/>
    <property type="gene ID" value="OMERI12G13360"/>
</dbReference>
<dbReference type="InterPro" id="IPR001471">
    <property type="entry name" value="AP2/ERF_dom"/>
</dbReference>
<comment type="similarity">
    <text evidence="8">Belongs to the AP2/ERF transcription factor family. ERF subfamily.</text>
</comment>
<evidence type="ECO:0000256" key="6">
    <source>
        <dbReference type="ARBA" id="ARBA00023163"/>
    </source>
</evidence>
<evidence type="ECO:0000256" key="8">
    <source>
        <dbReference type="ARBA" id="ARBA00024343"/>
    </source>
</evidence>
<dbReference type="InterPro" id="IPR045277">
    <property type="entry name" value="DRE1A-I"/>
</dbReference>
<feature type="region of interest" description="Disordered" evidence="9">
    <location>
        <begin position="168"/>
        <end position="228"/>
    </location>
</feature>
<dbReference type="EnsemblPlants" id="OMERI12G13360.1">
    <property type="protein sequence ID" value="OMERI12G13360.1"/>
    <property type="gene ID" value="OMERI12G13360"/>
</dbReference>
<dbReference type="Gene3D" id="3.30.730.10">
    <property type="entry name" value="AP2/ERF domain"/>
    <property type="match status" value="1"/>
</dbReference>
<keyword evidence="3" id="KW-0346">Stress response</keyword>
<evidence type="ECO:0000256" key="3">
    <source>
        <dbReference type="ARBA" id="ARBA00023016"/>
    </source>
</evidence>
<feature type="compositionally biased region" description="Polar residues" evidence="9">
    <location>
        <begin position="217"/>
        <end position="228"/>
    </location>
</feature>
<feature type="compositionally biased region" description="Low complexity" evidence="9">
    <location>
        <begin position="178"/>
        <end position="210"/>
    </location>
</feature>
<dbReference type="AlphaFoldDB" id="A0A0E0FE52"/>
<dbReference type="STRING" id="40149.A0A0E0FE52"/>
<keyword evidence="5" id="KW-0010">Activator</keyword>
<protein>
    <recommendedName>
        <fullName evidence="10">AP2/ERF domain-containing protein</fullName>
    </recommendedName>
</protein>
<name>A0A0E0FE52_9ORYZ</name>
<evidence type="ECO:0000256" key="1">
    <source>
        <dbReference type="ARBA" id="ARBA00004123"/>
    </source>
</evidence>
<feature type="region of interest" description="Disordered" evidence="9">
    <location>
        <begin position="1"/>
        <end position="21"/>
    </location>
</feature>
<dbReference type="Pfam" id="PF00847">
    <property type="entry name" value="AP2"/>
    <property type="match status" value="1"/>
</dbReference>
<dbReference type="InterPro" id="IPR016177">
    <property type="entry name" value="DNA-bd_dom_sf"/>
</dbReference>
<dbReference type="SMART" id="SM00380">
    <property type="entry name" value="AP2"/>
    <property type="match status" value="1"/>
</dbReference>
<dbReference type="GO" id="GO:0005634">
    <property type="term" value="C:nucleus"/>
    <property type="evidence" value="ECO:0007669"/>
    <property type="project" value="UniProtKB-SubCell"/>
</dbReference>
<dbReference type="HOGENOM" id="CLU_1216426_0_0_1"/>
<dbReference type="GO" id="GO:0003677">
    <property type="term" value="F:DNA binding"/>
    <property type="evidence" value="ECO:0007669"/>
    <property type="project" value="UniProtKB-KW"/>
</dbReference>
<dbReference type="SUPFAM" id="SSF54171">
    <property type="entry name" value="DNA-binding domain"/>
    <property type="match status" value="1"/>
</dbReference>
<evidence type="ECO:0000256" key="4">
    <source>
        <dbReference type="ARBA" id="ARBA00023125"/>
    </source>
</evidence>
<evidence type="ECO:0000256" key="9">
    <source>
        <dbReference type="SAM" id="MobiDB-lite"/>
    </source>
</evidence>
<organism evidence="11">
    <name type="scientific">Oryza meridionalis</name>
    <dbReference type="NCBI Taxonomy" id="40149"/>
    <lineage>
        <taxon>Eukaryota</taxon>
        <taxon>Viridiplantae</taxon>
        <taxon>Streptophyta</taxon>
        <taxon>Embryophyta</taxon>
        <taxon>Tracheophyta</taxon>
        <taxon>Spermatophyta</taxon>
        <taxon>Magnoliopsida</taxon>
        <taxon>Liliopsida</taxon>
        <taxon>Poales</taxon>
        <taxon>Poaceae</taxon>
        <taxon>BOP clade</taxon>
        <taxon>Oryzoideae</taxon>
        <taxon>Oryzeae</taxon>
        <taxon>Oryzinae</taxon>
        <taxon>Oryza</taxon>
    </lineage>
</organism>
<dbReference type="GO" id="GO:0003700">
    <property type="term" value="F:DNA-binding transcription factor activity"/>
    <property type="evidence" value="ECO:0007669"/>
    <property type="project" value="InterPro"/>
</dbReference>
<feature type="domain" description="AP2/ERF" evidence="10">
    <location>
        <begin position="28"/>
        <end position="86"/>
    </location>
</feature>
<dbReference type="PANTHER" id="PTHR31839:SF11">
    <property type="entry name" value="DEHYDRATION-RESPONSIVE ELEMENT-BINDING PROTEIN 1D"/>
    <property type="match status" value="1"/>
</dbReference>
<evidence type="ECO:0000313" key="11">
    <source>
        <dbReference type="EnsemblPlants" id="OMERI12G13360.1"/>
    </source>
</evidence>
<feature type="compositionally biased region" description="Polar residues" evidence="9">
    <location>
        <begin position="168"/>
        <end position="177"/>
    </location>
</feature>
<keyword evidence="4" id="KW-0238">DNA-binding</keyword>
<reference evidence="11" key="2">
    <citation type="submission" date="2018-05" db="EMBL/GenBank/DDBJ databases">
        <title>OmerRS3 (Oryza meridionalis Reference Sequence Version 3).</title>
        <authorList>
            <person name="Zhang J."/>
            <person name="Kudrna D."/>
            <person name="Lee S."/>
            <person name="Talag J."/>
            <person name="Welchert J."/>
            <person name="Wing R.A."/>
        </authorList>
    </citation>
    <scope>NUCLEOTIDE SEQUENCE [LARGE SCALE GENOMIC DNA]</scope>
    <source>
        <strain evidence="11">cv. OR44</strain>
    </source>
</reference>
<dbReference type="PANTHER" id="PTHR31839">
    <property type="entry name" value="DEHYDRATION-RESPONSIVE ELEMENT-BINDING PROTEIN 1D"/>
    <property type="match status" value="1"/>
</dbReference>
<keyword evidence="12" id="KW-1185">Reference proteome</keyword>
<evidence type="ECO:0000313" key="12">
    <source>
        <dbReference type="Proteomes" id="UP000008021"/>
    </source>
</evidence>